<keyword evidence="1" id="KW-0812">Transmembrane</keyword>
<dbReference type="EMBL" id="SOCP01000022">
    <property type="protein sequence ID" value="TDV40673.1"/>
    <property type="molecule type" value="Genomic_DNA"/>
</dbReference>
<feature type="transmembrane region" description="Helical" evidence="1">
    <location>
        <begin position="106"/>
        <end position="125"/>
    </location>
</feature>
<keyword evidence="1" id="KW-1133">Transmembrane helix</keyword>
<keyword evidence="3" id="KW-1185">Reference proteome</keyword>
<name>A0A4R7UVA5_9PSEU</name>
<comment type="caution">
    <text evidence="2">The sequence shown here is derived from an EMBL/GenBank/DDBJ whole genome shotgun (WGS) entry which is preliminary data.</text>
</comment>
<sequence length="661" mass="68078">MGKSWLRHAWTVVPAVAVVGALSLPWGVAPGPLRVVDGPVVTEVATGSQSGFTVLGVFLVVAVVTAAAAAVVLGLARMDSALWMSGLAGVAAVVIAVLGFDHHGVAAGSVLLCVTGVFLLVRGAVGLVRRRGPAFVAVVMLAAPLLVAVDALPRSGDGQERVARGTFDEAVRLVPVNGAVAVADHGEVMVAERGVFTTVVRVDDPDVTVLGIVGDRLVYYRADVFELRVVPPGGAKPAVVTGVVGVDSMTTTGIVLLRTAGVTTPTLHRLDVTRAETTHADNLDLAPVPATRSLLETDDPKRPMRFHEHPRTGQIAAVDDTEIFDPTLVGTRPGATRWQPLVGDRLNGCPEPGQGSPIGNVGAMSADATDGWWLSTPERHALFHVRGDGDIRNVTLDQGGTDPSDMMTGADGVLYLVDQQGLSTLTGPASQLADSPSAPCAPLPVVADPVRLDPADVNLNVLTDGSGGSWQRPSDDPSGEVLTHLDARGAVIATVPAPPADGSGRLWPDLTGGVPFSGKCPPTRVVAGQNTTPAALAGCWDGLVIGRDGQGWCVVNGHLYSFGRGGLVERTHGGPSSGGGLVVAQLARGVPAADLQMSPTSLALDATGMPLVVVENVLLGVTDQGVVVLGQDERLRDATLFTSADGVLVQTRDGRAHRLGH</sequence>
<accession>A0A4R7UVA5</accession>
<dbReference type="AlphaFoldDB" id="A0A4R7UVA5"/>
<organism evidence="2 3">
    <name type="scientific">Actinophytocola oryzae</name>
    <dbReference type="NCBI Taxonomy" id="502181"/>
    <lineage>
        <taxon>Bacteria</taxon>
        <taxon>Bacillati</taxon>
        <taxon>Actinomycetota</taxon>
        <taxon>Actinomycetes</taxon>
        <taxon>Pseudonocardiales</taxon>
        <taxon>Pseudonocardiaceae</taxon>
    </lineage>
</organism>
<gene>
    <name evidence="2" type="ORF">CLV71_12262</name>
</gene>
<evidence type="ECO:0000313" key="2">
    <source>
        <dbReference type="EMBL" id="TDV40673.1"/>
    </source>
</evidence>
<keyword evidence="1" id="KW-0472">Membrane</keyword>
<evidence type="ECO:0000313" key="3">
    <source>
        <dbReference type="Proteomes" id="UP000294927"/>
    </source>
</evidence>
<dbReference type="RefSeq" id="WP_133908112.1">
    <property type="nucleotide sequence ID" value="NZ_SOCP01000022.1"/>
</dbReference>
<proteinExistence type="predicted"/>
<feature type="transmembrane region" description="Helical" evidence="1">
    <location>
        <begin position="54"/>
        <end position="75"/>
    </location>
</feature>
<evidence type="ECO:0000256" key="1">
    <source>
        <dbReference type="SAM" id="Phobius"/>
    </source>
</evidence>
<reference evidence="2 3" key="1">
    <citation type="submission" date="2019-03" db="EMBL/GenBank/DDBJ databases">
        <title>Genomic Encyclopedia of Archaeal and Bacterial Type Strains, Phase II (KMG-II): from individual species to whole genera.</title>
        <authorList>
            <person name="Goeker M."/>
        </authorList>
    </citation>
    <scope>NUCLEOTIDE SEQUENCE [LARGE SCALE GENOMIC DNA]</scope>
    <source>
        <strain evidence="2 3">DSM 45499</strain>
    </source>
</reference>
<protein>
    <submittedName>
        <fullName evidence="2">Uncharacterized protein</fullName>
    </submittedName>
</protein>
<feature type="transmembrane region" description="Helical" evidence="1">
    <location>
        <begin position="132"/>
        <end position="152"/>
    </location>
</feature>
<feature type="transmembrane region" description="Helical" evidence="1">
    <location>
        <begin position="82"/>
        <end position="100"/>
    </location>
</feature>
<dbReference type="Proteomes" id="UP000294927">
    <property type="component" value="Unassembled WGS sequence"/>
</dbReference>